<organism evidence="10 11">
    <name type="scientific">Pterulicium gracile</name>
    <dbReference type="NCBI Taxonomy" id="1884261"/>
    <lineage>
        <taxon>Eukaryota</taxon>
        <taxon>Fungi</taxon>
        <taxon>Dikarya</taxon>
        <taxon>Basidiomycota</taxon>
        <taxon>Agaricomycotina</taxon>
        <taxon>Agaricomycetes</taxon>
        <taxon>Agaricomycetidae</taxon>
        <taxon>Agaricales</taxon>
        <taxon>Pleurotineae</taxon>
        <taxon>Pterulaceae</taxon>
        <taxon>Pterulicium</taxon>
    </lineage>
</organism>
<evidence type="ECO:0000256" key="7">
    <source>
        <dbReference type="ARBA" id="ARBA00023136"/>
    </source>
</evidence>
<proteinExistence type="inferred from homology"/>
<keyword evidence="11" id="KW-1185">Reference proteome</keyword>
<feature type="transmembrane region" description="Helical" evidence="9">
    <location>
        <begin position="132"/>
        <end position="150"/>
    </location>
</feature>
<dbReference type="Proteomes" id="UP000305067">
    <property type="component" value="Unassembled WGS sequence"/>
</dbReference>
<comment type="similarity">
    <text evidence="2">Belongs to the major facilitator superfamily.</text>
</comment>
<feature type="transmembrane region" description="Helical" evidence="9">
    <location>
        <begin position="230"/>
        <end position="251"/>
    </location>
</feature>
<dbReference type="STRING" id="1884261.A0A5C3QFX9"/>
<dbReference type="PANTHER" id="PTHR23501:SF92">
    <property type="entry name" value="GLUTATHIONE EXCHANGER 1-RELATED"/>
    <property type="match status" value="1"/>
</dbReference>
<dbReference type="EMBL" id="ML178834">
    <property type="protein sequence ID" value="TFK99390.1"/>
    <property type="molecule type" value="Genomic_DNA"/>
</dbReference>
<evidence type="ECO:0000256" key="1">
    <source>
        <dbReference type="ARBA" id="ARBA00004127"/>
    </source>
</evidence>
<comment type="subcellular location">
    <subcellularLocation>
        <location evidence="1">Endomembrane system</location>
        <topology evidence="1">Multi-pass membrane protein</topology>
    </subcellularLocation>
</comment>
<evidence type="ECO:0000256" key="3">
    <source>
        <dbReference type="ARBA" id="ARBA00022448"/>
    </source>
</evidence>
<dbReference type="GO" id="GO:0005768">
    <property type="term" value="C:endosome"/>
    <property type="evidence" value="ECO:0007669"/>
    <property type="project" value="TreeGrafter"/>
</dbReference>
<keyword evidence="4 9" id="KW-0812">Transmembrane</keyword>
<evidence type="ECO:0000256" key="2">
    <source>
        <dbReference type="ARBA" id="ARBA00008335"/>
    </source>
</evidence>
<dbReference type="OrthoDB" id="2241241at2759"/>
<reference evidence="10 11" key="1">
    <citation type="journal article" date="2019" name="Nat. Ecol. Evol.">
        <title>Megaphylogeny resolves global patterns of mushroom evolution.</title>
        <authorList>
            <person name="Varga T."/>
            <person name="Krizsan K."/>
            <person name="Foldi C."/>
            <person name="Dima B."/>
            <person name="Sanchez-Garcia M."/>
            <person name="Sanchez-Ramirez S."/>
            <person name="Szollosi G.J."/>
            <person name="Szarkandi J.G."/>
            <person name="Papp V."/>
            <person name="Albert L."/>
            <person name="Andreopoulos W."/>
            <person name="Angelini C."/>
            <person name="Antonin V."/>
            <person name="Barry K.W."/>
            <person name="Bougher N.L."/>
            <person name="Buchanan P."/>
            <person name="Buyck B."/>
            <person name="Bense V."/>
            <person name="Catcheside P."/>
            <person name="Chovatia M."/>
            <person name="Cooper J."/>
            <person name="Damon W."/>
            <person name="Desjardin D."/>
            <person name="Finy P."/>
            <person name="Geml J."/>
            <person name="Haridas S."/>
            <person name="Hughes K."/>
            <person name="Justo A."/>
            <person name="Karasinski D."/>
            <person name="Kautmanova I."/>
            <person name="Kiss B."/>
            <person name="Kocsube S."/>
            <person name="Kotiranta H."/>
            <person name="LaButti K.M."/>
            <person name="Lechner B.E."/>
            <person name="Liimatainen K."/>
            <person name="Lipzen A."/>
            <person name="Lukacs Z."/>
            <person name="Mihaltcheva S."/>
            <person name="Morgado L.N."/>
            <person name="Niskanen T."/>
            <person name="Noordeloos M.E."/>
            <person name="Ohm R.A."/>
            <person name="Ortiz-Santana B."/>
            <person name="Ovrebo C."/>
            <person name="Racz N."/>
            <person name="Riley R."/>
            <person name="Savchenko A."/>
            <person name="Shiryaev A."/>
            <person name="Soop K."/>
            <person name="Spirin V."/>
            <person name="Szebenyi C."/>
            <person name="Tomsovsky M."/>
            <person name="Tulloss R.E."/>
            <person name="Uehling J."/>
            <person name="Grigoriev I.V."/>
            <person name="Vagvolgyi C."/>
            <person name="Papp T."/>
            <person name="Martin F.M."/>
            <person name="Miettinen O."/>
            <person name="Hibbett D.S."/>
            <person name="Nagy L.G."/>
        </authorList>
    </citation>
    <scope>NUCLEOTIDE SEQUENCE [LARGE SCALE GENOMIC DNA]</scope>
    <source>
        <strain evidence="10 11">CBS 309.79</strain>
    </source>
</reference>
<feature type="transmembrane region" description="Helical" evidence="9">
    <location>
        <begin position="415"/>
        <end position="434"/>
    </location>
</feature>
<dbReference type="GO" id="GO:0015343">
    <property type="term" value="F:siderophore-iron transmembrane transporter activity"/>
    <property type="evidence" value="ECO:0007669"/>
    <property type="project" value="TreeGrafter"/>
</dbReference>
<evidence type="ECO:0000256" key="8">
    <source>
        <dbReference type="SAM" id="MobiDB-lite"/>
    </source>
</evidence>
<evidence type="ECO:0000256" key="9">
    <source>
        <dbReference type="SAM" id="Phobius"/>
    </source>
</evidence>
<feature type="region of interest" description="Disordered" evidence="8">
    <location>
        <begin position="593"/>
        <end position="613"/>
    </location>
</feature>
<evidence type="ECO:0000256" key="4">
    <source>
        <dbReference type="ARBA" id="ARBA00022692"/>
    </source>
</evidence>
<keyword evidence="5 9" id="KW-1133">Transmembrane helix</keyword>
<dbReference type="GO" id="GO:0005886">
    <property type="term" value="C:plasma membrane"/>
    <property type="evidence" value="ECO:0007669"/>
    <property type="project" value="TreeGrafter"/>
</dbReference>
<feature type="transmembrane region" description="Helical" evidence="9">
    <location>
        <begin position="562"/>
        <end position="583"/>
    </location>
</feature>
<evidence type="ECO:0000313" key="10">
    <source>
        <dbReference type="EMBL" id="TFK99390.1"/>
    </source>
</evidence>
<dbReference type="Gene3D" id="1.20.1250.20">
    <property type="entry name" value="MFS general substrate transporter like domains"/>
    <property type="match status" value="2"/>
</dbReference>
<gene>
    <name evidence="10" type="ORF">BDV98DRAFT_510685</name>
</gene>
<dbReference type="AlphaFoldDB" id="A0A5C3QFX9"/>
<feature type="transmembrane region" description="Helical" evidence="9">
    <location>
        <begin position="272"/>
        <end position="300"/>
    </location>
</feature>
<sequence>MADLKKHVSPDPRAPNHEVTLGYSAPALHQVDHVGAPPQDDIANLLGAKSPGVARIEALSAHFTLWDRVALFVGVFIIAYSYSLDSTIRGTYQSYALSGYELHSAIATVNTVRTVIAAAAQPTAAKIADVFGRVELVLVSIFFYTLGTVIEASTTGVAGFCAGSLLYQIGFTCVILLVEVIIADTTSLRSRLLFSYIPALPFLINTWVAGDVAETVLEVTGWRWGIGMWAIIYPVTCTPIIGALLAAGRRARKAGAMDSYRTPYQRFGAKKLAVALFWQLDVIGLILMIAVFALILTPFTLAGGETMRWKEAHVIAPLVVGLFCIPLFVWWERRSRHPLVPLSLLKDRAVWGALGIAWMLNFAWYMQGDYLFSVLRVAFDESIKSATRIASLYSFSSVITGCIIGFIVRFRIPYLKPFIVAGTTLFLVAFGLLIRYRGGTGEAYRSGIIGAQILLGIAGGMFPYPTQASIQSATKHEHVAIITGLYLATYNIGSAFGSTVSGAIWTQVLPGEISSRMTEAEFGANATTLVTYAYASPLQFILEYPVGTPERGALIGAYRHTQRLLCITGMCLSVVIITFSLCLRNPKLGEEQSLPDAEVSDASSRGEGSVDGLVAPGSAKGGFFARLWK</sequence>
<feature type="transmembrane region" description="Helical" evidence="9">
    <location>
        <begin position="193"/>
        <end position="210"/>
    </location>
</feature>
<evidence type="ECO:0000256" key="6">
    <source>
        <dbReference type="ARBA" id="ARBA00023065"/>
    </source>
</evidence>
<feature type="transmembrane region" description="Helical" evidence="9">
    <location>
        <begin position="156"/>
        <end position="181"/>
    </location>
</feature>
<dbReference type="FunFam" id="1.20.1250.20:FF:000197">
    <property type="entry name" value="Siderophore iron transporter 1"/>
    <property type="match status" value="1"/>
</dbReference>
<feature type="transmembrane region" description="Helical" evidence="9">
    <location>
        <begin position="65"/>
        <end position="82"/>
    </location>
</feature>
<dbReference type="InterPro" id="IPR036259">
    <property type="entry name" value="MFS_trans_sf"/>
</dbReference>
<feature type="transmembrane region" description="Helical" evidence="9">
    <location>
        <begin position="386"/>
        <end position="408"/>
    </location>
</feature>
<evidence type="ECO:0000313" key="11">
    <source>
        <dbReference type="Proteomes" id="UP000305067"/>
    </source>
</evidence>
<dbReference type="PANTHER" id="PTHR23501">
    <property type="entry name" value="MAJOR FACILITATOR SUPERFAMILY"/>
    <property type="match status" value="1"/>
</dbReference>
<feature type="transmembrane region" description="Helical" evidence="9">
    <location>
        <begin position="522"/>
        <end position="542"/>
    </location>
</feature>
<protein>
    <submittedName>
        <fullName evidence="10">Major facilitator superfamily domain-containing protein</fullName>
    </submittedName>
</protein>
<dbReference type="GO" id="GO:0005774">
    <property type="term" value="C:vacuolar membrane"/>
    <property type="evidence" value="ECO:0007669"/>
    <property type="project" value="TreeGrafter"/>
</dbReference>
<keyword evidence="7 9" id="KW-0472">Membrane</keyword>
<keyword evidence="3" id="KW-0813">Transport</keyword>
<keyword evidence="6" id="KW-0406">Ion transport</keyword>
<dbReference type="SUPFAM" id="SSF103473">
    <property type="entry name" value="MFS general substrate transporter"/>
    <property type="match status" value="1"/>
</dbReference>
<evidence type="ECO:0000256" key="5">
    <source>
        <dbReference type="ARBA" id="ARBA00022989"/>
    </source>
</evidence>
<name>A0A5C3QFX9_9AGAR</name>
<feature type="transmembrane region" description="Helical" evidence="9">
    <location>
        <begin position="312"/>
        <end position="329"/>
    </location>
</feature>
<accession>A0A5C3QFX9</accession>
<feature type="transmembrane region" description="Helical" evidence="9">
    <location>
        <begin position="446"/>
        <end position="465"/>
    </location>
</feature>